<sequence length="221" mass="25339">MDKFPNYIRVTSPLEFTRLVCALERSPRVSFLHEHEGKKVLSVQMDMLKESPVIYYTPVESFDHYLSYGFRSGKEESVMVNSTLDNSKLYSPIVKIKSLPRSLRPSTNSSSIKYQPLEFEDLGSLAKLSFGFEEAPFPLFSFPFNGKWLLGVFLNFNEDGDSFFCYVTLKEEPTKPFLKHTTTSGGQPVFVDNTSEHGYSYIKIVKLQETHPLVNYDQIQS</sequence>
<organism evidence="1">
    <name type="scientific">marine metagenome</name>
    <dbReference type="NCBI Taxonomy" id="408172"/>
    <lineage>
        <taxon>unclassified sequences</taxon>
        <taxon>metagenomes</taxon>
        <taxon>ecological metagenomes</taxon>
    </lineage>
</organism>
<evidence type="ECO:0000313" key="1">
    <source>
        <dbReference type="EMBL" id="SVA76159.1"/>
    </source>
</evidence>
<proteinExistence type="predicted"/>
<gene>
    <name evidence="1" type="ORF">METZ01_LOCUS129013</name>
</gene>
<name>A0A381YGJ5_9ZZZZ</name>
<protein>
    <submittedName>
        <fullName evidence="1">Uncharacterized protein</fullName>
    </submittedName>
</protein>
<reference evidence="1" key="1">
    <citation type="submission" date="2018-05" db="EMBL/GenBank/DDBJ databases">
        <authorList>
            <person name="Lanie J.A."/>
            <person name="Ng W.-L."/>
            <person name="Kazmierczak K.M."/>
            <person name="Andrzejewski T.M."/>
            <person name="Davidsen T.M."/>
            <person name="Wayne K.J."/>
            <person name="Tettelin H."/>
            <person name="Glass J.I."/>
            <person name="Rusch D."/>
            <person name="Podicherti R."/>
            <person name="Tsui H.-C.T."/>
            <person name="Winkler M.E."/>
        </authorList>
    </citation>
    <scope>NUCLEOTIDE SEQUENCE</scope>
</reference>
<accession>A0A381YGJ5</accession>
<dbReference type="EMBL" id="UINC01018188">
    <property type="protein sequence ID" value="SVA76159.1"/>
    <property type="molecule type" value="Genomic_DNA"/>
</dbReference>
<dbReference type="AlphaFoldDB" id="A0A381YGJ5"/>